<protein>
    <submittedName>
        <fullName evidence="1">Uncharacterized protein</fullName>
    </submittedName>
</protein>
<dbReference type="Proteomes" id="UP001221898">
    <property type="component" value="Unassembled WGS sequence"/>
</dbReference>
<gene>
    <name evidence="1" type="ORF">AAFF_G00315250</name>
</gene>
<evidence type="ECO:0000313" key="1">
    <source>
        <dbReference type="EMBL" id="KAJ8405545.1"/>
    </source>
</evidence>
<dbReference type="AlphaFoldDB" id="A0AAD7SMV9"/>
<reference evidence="1" key="1">
    <citation type="journal article" date="2023" name="Science">
        <title>Genome structures resolve the early diversification of teleost fishes.</title>
        <authorList>
            <person name="Parey E."/>
            <person name="Louis A."/>
            <person name="Montfort J."/>
            <person name="Bouchez O."/>
            <person name="Roques C."/>
            <person name="Iampietro C."/>
            <person name="Lluch J."/>
            <person name="Castinel A."/>
            <person name="Donnadieu C."/>
            <person name="Desvignes T."/>
            <person name="Floi Bucao C."/>
            <person name="Jouanno E."/>
            <person name="Wen M."/>
            <person name="Mejri S."/>
            <person name="Dirks R."/>
            <person name="Jansen H."/>
            <person name="Henkel C."/>
            <person name="Chen W.J."/>
            <person name="Zahm M."/>
            <person name="Cabau C."/>
            <person name="Klopp C."/>
            <person name="Thompson A.W."/>
            <person name="Robinson-Rechavi M."/>
            <person name="Braasch I."/>
            <person name="Lecointre G."/>
            <person name="Bobe J."/>
            <person name="Postlethwait J.H."/>
            <person name="Berthelot C."/>
            <person name="Roest Crollius H."/>
            <person name="Guiguen Y."/>
        </authorList>
    </citation>
    <scope>NUCLEOTIDE SEQUENCE</scope>
    <source>
        <strain evidence="1">NC1722</strain>
    </source>
</reference>
<name>A0AAD7SMV9_9TELE</name>
<accession>A0AAD7SMV9</accession>
<comment type="caution">
    <text evidence="1">The sequence shown here is derived from an EMBL/GenBank/DDBJ whole genome shotgun (WGS) entry which is preliminary data.</text>
</comment>
<sequence>MKSAKLFVLYRLSSVGIQLPPGLEIGSQAPDPWYRWEGFLSLLTFTIQSGLIQRPVIVSPSLQQSASAVGSVGV</sequence>
<dbReference type="EMBL" id="JAINUG010000047">
    <property type="protein sequence ID" value="KAJ8405545.1"/>
    <property type="molecule type" value="Genomic_DNA"/>
</dbReference>
<evidence type="ECO:0000313" key="2">
    <source>
        <dbReference type="Proteomes" id="UP001221898"/>
    </source>
</evidence>
<keyword evidence="2" id="KW-1185">Reference proteome</keyword>
<organism evidence="1 2">
    <name type="scientific">Aldrovandia affinis</name>
    <dbReference type="NCBI Taxonomy" id="143900"/>
    <lineage>
        <taxon>Eukaryota</taxon>
        <taxon>Metazoa</taxon>
        <taxon>Chordata</taxon>
        <taxon>Craniata</taxon>
        <taxon>Vertebrata</taxon>
        <taxon>Euteleostomi</taxon>
        <taxon>Actinopterygii</taxon>
        <taxon>Neopterygii</taxon>
        <taxon>Teleostei</taxon>
        <taxon>Notacanthiformes</taxon>
        <taxon>Halosauridae</taxon>
        <taxon>Aldrovandia</taxon>
    </lineage>
</organism>
<proteinExistence type="predicted"/>